<feature type="region of interest" description="Disordered" evidence="1">
    <location>
        <begin position="269"/>
        <end position="299"/>
    </location>
</feature>
<protein>
    <submittedName>
        <fullName evidence="2">Uncharacterized protein</fullName>
    </submittedName>
</protein>
<evidence type="ECO:0000256" key="1">
    <source>
        <dbReference type="SAM" id="MobiDB-lite"/>
    </source>
</evidence>
<proteinExistence type="predicted"/>
<keyword evidence="3" id="KW-1185">Reference proteome</keyword>
<organism evidence="2 3">
    <name type="scientific">Helicostylum pulchrum</name>
    <dbReference type="NCBI Taxonomy" id="562976"/>
    <lineage>
        <taxon>Eukaryota</taxon>
        <taxon>Fungi</taxon>
        <taxon>Fungi incertae sedis</taxon>
        <taxon>Mucoromycota</taxon>
        <taxon>Mucoromycotina</taxon>
        <taxon>Mucoromycetes</taxon>
        <taxon>Mucorales</taxon>
        <taxon>Mucorineae</taxon>
        <taxon>Mucoraceae</taxon>
        <taxon>Helicostylum</taxon>
    </lineage>
</organism>
<evidence type="ECO:0000313" key="3">
    <source>
        <dbReference type="Proteomes" id="UP001476247"/>
    </source>
</evidence>
<dbReference type="EMBL" id="BAABUJ010000056">
    <property type="protein sequence ID" value="GAA5806060.1"/>
    <property type="molecule type" value="Genomic_DNA"/>
</dbReference>
<feature type="compositionally biased region" description="Low complexity" evidence="1">
    <location>
        <begin position="277"/>
        <end position="290"/>
    </location>
</feature>
<sequence length="336" mass="39175">MNEILDFRQSLIIPQRLQAVTNKTMKKIHLLLAPKLKTEEHSILKKISQAKTIIDCIEIVEFISIAQSNDELISVKTLINKLAILYKYGHLKNDHNERWYRVNVYGDAFDLLFLTSNVFETKRAECESMKIKTLKELKQLPGDQKNCRLDFILESNSNDRFFEQLFCEDKPKEKKSKSDIEKADFVRSSTLKYWSTLLPYQECLYFTESTSCHFNKLTLRVYGTKLIDGRLIHYVKKETSIPNNGSGSQLADYITTVRSLFNTTNITFREDSPDLNSQPSQSSESSLDSSVSKEWETKERKDRIMDKIQTSIRDLIKREDDEYIEACRKDLASFQE</sequence>
<evidence type="ECO:0000313" key="2">
    <source>
        <dbReference type="EMBL" id="GAA5806060.1"/>
    </source>
</evidence>
<gene>
    <name evidence="2" type="ORF">HPULCUR_011588</name>
</gene>
<reference evidence="2 3" key="1">
    <citation type="submission" date="2024-04" db="EMBL/GenBank/DDBJ databases">
        <title>genome sequences of Mucor flavus KT1a and Helicostylum pulchrum KT1b strains isolation_sourced from the surface of a dry-aged beef.</title>
        <authorList>
            <person name="Toyotome T."/>
            <person name="Hosono M."/>
            <person name="Torimaru M."/>
            <person name="Fukuda K."/>
            <person name="Mikami N."/>
        </authorList>
    </citation>
    <scope>NUCLEOTIDE SEQUENCE [LARGE SCALE GENOMIC DNA]</scope>
    <source>
        <strain evidence="2 3">KT1b</strain>
    </source>
</reference>
<comment type="caution">
    <text evidence="2">The sequence shown here is derived from an EMBL/GenBank/DDBJ whole genome shotgun (WGS) entry which is preliminary data.</text>
</comment>
<dbReference type="Proteomes" id="UP001476247">
    <property type="component" value="Unassembled WGS sequence"/>
</dbReference>
<accession>A0ABP9YHA2</accession>
<name>A0ABP9YHA2_9FUNG</name>